<reference evidence="1" key="1">
    <citation type="submission" date="2018-02" db="EMBL/GenBank/DDBJ databases">
        <title>Rhizophora mucronata_Transcriptome.</title>
        <authorList>
            <person name="Meera S.P."/>
            <person name="Sreeshan A."/>
            <person name="Augustine A."/>
        </authorList>
    </citation>
    <scope>NUCLEOTIDE SEQUENCE</scope>
    <source>
        <tissue evidence="1">Leaf</tissue>
    </source>
</reference>
<organism evidence="1">
    <name type="scientific">Rhizophora mucronata</name>
    <name type="common">Asiatic mangrove</name>
    <dbReference type="NCBI Taxonomy" id="61149"/>
    <lineage>
        <taxon>Eukaryota</taxon>
        <taxon>Viridiplantae</taxon>
        <taxon>Streptophyta</taxon>
        <taxon>Embryophyta</taxon>
        <taxon>Tracheophyta</taxon>
        <taxon>Spermatophyta</taxon>
        <taxon>Magnoliopsida</taxon>
        <taxon>eudicotyledons</taxon>
        <taxon>Gunneridae</taxon>
        <taxon>Pentapetalae</taxon>
        <taxon>rosids</taxon>
        <taxon>fabids</taxon>
        <taxon>Malpighiales</taxon>
        <taxon>Rhizophoraceae</taxon>
        <taxon>Rhizophora</taxon>
    </lineage>
</organism>
<protein>
    <submittedName>
        <fullName evidence="1">Uncharacterized protein</fullName>
    </submittedName>
</protein>
<evidence type="ECO:0000313" key="1">
    <source>
        <dbReference type="EMBL" id="MBX71723.1"/>
    </source>
</evidence>
<name>A0A2P2QXL4_RHIMU</name>
<sequence>MMCHDLRRRVISLSIERYMGTDN</sequence>
<accession>A0A2P2QXL4</accession>
<dbReference type="EMBL" id="GGEC01091239">
    <property type="protein sequence ID" value="MBX71723.1"/>
    <property type="molecule type" value="Transcribed_RNA"/>
</dbReference>
<dbReference type="AlphaFoldDB" id="A0A2P2QXL4"/>
<proteinExistence type="predicted"/>